<comment type="subcellular location">
    <subcellularLocation>
        <location evidence="1">Membrane</location>
        <topology evidence="1">Multi-pass membrane protein</topology>
    </subcellularLocation>
</comment>
<reference key="1">
    <citation type="submission" date="2010-11" db="EMBL/GenBank/DDBJ databases">
        <title>The complete sequence of chromosome of Isophaera pallida ATCC 43644.</title>
        <authorList>
            <consortium name="US DOE Joint Genome Institute (JGI-PGF)"/>
            <person name="Lucas S."/>
            <person name="Copeland A."/>
            <person name="Lapidus A."/>
            <person name="Bruce D."/>
            <person name="Goodwin L."/>
            <person name="Pitluck S."/>
            <person name="Kyrpides N."/>
            <person name="Mavromatis K."/>
            <person name="Pagani I."/>
            <person name="Ivanova N."/>
            <person name="Saunders E."/>
            <person name="Brettin T."/>
            <person name="Detter J.C."/>
            <person name="Han C."/>
            <person name="Tapia R."/>
            <person name="Land M."/>
            <person name="Hauser L."/>
            <person name="Markowitz V."/>
            <person name="Cheng J.-F."/>
            <person name="Hugenholtz P."/>
            <person name="Woyke T."/>
            <person name="Wu D."/>
            <person name="Eisen J.A."/>
        </authorList>
    </citation>
    <scope>NUCLEOTIDE SEQUENCE</scope>
    <source>
        <strain>ATCC 43644</strain>
    </source>
</reference>
<evidence type="ECO:0000256" key="2">
    <source>
        <dbReference type="ARBA" id="ARBA00022475"/>
    </source>
</evidence>
<gene>
    <name evidence="7" type="ordered locus">Isop_2786</name>
</gene>
<keyword evidence="3 6" id="KW-0812">Transmembrane</keyword>
<dbReference type="Pfam" id="PF01040">
    <property type="entry name" value="UbiA"/>
    <property type="match status" value="1"/>
</dbReference>
<dbReference type="InterPro" id="IPR044878">
    <property type="entry name" value="UbiA_sf"/>
</dbReference>
<feature type="transmembrane region" description="Helical" evidence="6">
    <location>
        <begin position="272"/>
        <end position="301"/>
    </location>
</feature>
<dbReference type="Gene3D" id="1.10.357.140">
    <property type="entry name" value="UbiA prenyltransferase"/>
    <property type="match status" value="1"/>
</dbReference>
<evidence type="ECO:0000256" key="4">
    <source>
        <dbReference type="ARBA" id="ARBA00022989"/>
    </source>
</evidence>
<keyword evidence="5 6" id="KW-0472">Membrane</keyword>
<sequence length="314" mass="33193">MSSSPKWMGRVRVYARLVRLPNVLTAAADPMAGWWFVRSLSAGEAAAAAVWPLMAASMLIYAGGIILNDLADLEEDRRERPHRPLPSGQLPVMRALVLAIACFGLGMSLMLVSGSFKSVLVGTFLIAAVLSYDLGGKRTAWGPGLMGLCRGLNLALGMSHAAEGGGWAGWSVCALFGLFVAGFTWISRDETRVGRTEGLALGTLTQVIALGWLLSFWVVAALTGRVANLAAHFGGSLSALGLTILVMALVLRVNWRAWRQPDPTRMQEAVVTAILSLVLLDAAIAGVGSGWIASASVVLIFPLARRLGQTIAAT</sequence>
<feature type="transmembrane region" description="Helical" evidence="6">
    <location>
        <begin position="92"/>
        <end position="112"/>
    </location>
</feature>
<dbReference type="InParanoid" id="E8R101"/>
<protein>
    <submittedName>
        <fullName evidence="7">UbiA prenyltransferase</fullName>
    </submittedName>
</protein>
<dbReference type="CDD" id="cd13964">
    <property type="entry name" value="PT_UbiA_1"/>
    <property type="match status" value="1"/>
</dbReference>
<proteinExistence type="predicted"/>
<keyword evidence="8" id="KW-1185">Reference proteome</keyword>
<dbReference type="OrthoDB" id="2908954at2"/>
<evidence type="ECO:0000256" key="5">
    <source>
        <dbReference type="ARBA" id="ARBA00023136"/>
    </source>
</evidence>
<evidence type="ECO:0000256" key="6">
    <source>
        <dbReference type="SAM" id="Phobius"/>
    </source>
</evidence>
<reference evidence="7 8" key="2">
    <citation type="journal article" date="2011" name="Stand. Genomic Sci.">
        <title>Complete genome sequence of Isosphaera pallida type strain (IS1B).</title>
        <authorList>
            <consortium name="US DOE Joint Genome Institute (JGI-PGF)"/>
            <person name="Goker M."/>
            <person name="Cleland D."/>
            <person name="Saunders E."/>
            <person name="Lapidus A."/>
            <person name="Nolan M."/>
            <person name="Lucas S."/>
            <person name="Hammon N."/>
            <person name="Deshpande S."/>
            <person name="Cheng J.F."/>
            <person name="Tapia R."/>
            <person name="Han C."/>
            <person name="Goodwin L."/>
            <person name="Pitluck S."/>
            <person name="Liolios K."/>
            <person name="Pagani I."/>
            <person name="Ivanova N."/>
            <person name="Mavromatis K."/>
            <person name="Pati A."/>
            <person name="Chen A."/>
            <person name="Palaniappan K."/>
            <person name="Land M."/>
            <person name="Hauser L."/>
            <person name="Chang Y.J."/>
            <person name="Jeffries C.D."/>
            <person name="Detter J.C."/>
            <person name="Beck B."/>
            <person name="Woyke T."/>
            <person name="Bristow J."/>
            <person name="Eisen J.A."/>
            <person name="Markowitz V."/>
            <person name="Hugenholtz P."/>
            <person name="Kyrpides N.C."/>
            <person name="Klenk H.P."/>
        </authorList>
    </citation>
    <scope>NUCLEOTIDE SEQUENCE [LARGE SCALE GENOMIC DNA]</scope>
    <source>
        <strain evidence="8">ATCC 43644 / DSM 9630 / IS1B</strain>
    </source>
</reference>
<dbReference type="HOGENOM" id="CLU_060108_2_0_0"/>
<feature type="transmembrane region" description="Helical" evidence="6">
    <location>
        <begin position="49"/>
        <end position="71"/>
    </location>
</feature>
<dbReference type="KEGG" id="ipa:Isop_2786"/>
<dbReference type="RefSeq" id="WP_013565640.1">
    <property type="nucleotide sequence ID" value="NC_014962.1"/>
</dbReference>
<evidence type="ECO:0000256" key="3">
    <source>
        <dbReference type="ARBA" id="ARBA00022692"/>
    </source>
</evidence>
<feature type="transmembrane region" description="Helical" evidence="6">
    <location>
        <begin position="229"/>
        <end position="251"/>
    </location>
</feature>
<keyword evidence="2" id="KW-1003">Cell membrane</keyword>
<organism evidence="7 8">
    <name type="scientific">Isosphaera pallida (strain ATCC 43644 / DSM 9630 / IS1B)</name>
    <dbReference type="NCBI Taxonomy" id="575540"/>
    <lineage>
        <taxon>Bacteria</taxon>
        <taxon>Pseudomonadati</taxon>
        <taxon>Planctomycetota</taxon>
        <taxon>Planctomycetia</taxon>
        <taxon>Isosphaerales</taxon>
        <taxon>Isosphaeraceae</taxon>
        <taxon>Isosphaera</taxon>
    </lineage>
</organism>
<feature type="transmembrane region" description="Helical" evidence="6">
    <location>
        <begin position="198"/>
        <end position="223"/>
    </location>
</feature>
<dbReference type="InterPro" id="IPR000537">
    <property type="entry name" value="UbiA_prenyltransferase"/>
</dbReference>
<dbReference type="GO" id="GO:0016020">
    <property type="term" value="C:membrane"/>
    <property type="evidence" value="ECO:0007669"/>
    <property type="project" value="UniProtKB-SubCell"/>
</dbReference>
<feature type="transmembrane region" description="Helical" evidence="6">
    <location>
        <begin position="118"/>
        <end position="134"/>
    </location>
</feature>
<name>E8R101_ISOPI</name>
<feature type="transmembrane region" description="Helical" evidence="6">
    <location>
        <begin position="167"/>
        <end position="186"/>
    </location>
</feature>
<evidence type="ECO:0000313" key="7">
    <source>
        <dbReference type="EMBL" id="ADV63352.1"/>
    </source>
</evidence>
<dbReference type="STRING" id="575540.Isop_2786"/>
<dbReference type="eggNOG" id="COG0382">
    <property type="taxonomic scope" value="Bacteria"/>
</dbReference>
<dbReference type="Proteomes" id="UP000008631">
    <property type="component" value="Chromosome"/>
</dbReference>
<dbReference type="GO" id="GO:0016765">
    <property type="term" value="F:transferase activity, transferring alkyl or aryl (other than methyl) groups"/>
    <property type="evidence" value="ECO:0007669"/>
    <property type="project" value="InterPro"/>
</dbReference>
<keyword evidence="4 6" id="KW-1133">Transmembrane helix</keyword>
<dbReference type="EMBL" id="CP002353">
    <property type="protein sequence ID" value="ADV63352.1"/>
    <property type="molecule type" value="Genomic_DNA"/>
</dbReference>
<evidence type="ECO:0000256" key="1">
    <source>
        <dbReference type="ARBA" id="ARBA00004141"/>
    </source>
</evidence>
<evidence type="ECO:0000313" key="8">
    <source>
        <dbReference type="Proteomes" id="UP000008631"/>
    </source>
</evidence>
<dbReference type="AlphaFoldDB" id="E8R101"/>
<accession>E8R101</accession>